<name>A0A385JN01_PROMI</name>
<dbReference type="PANTHER" id="PTHR37316:SF3">
    <property type="entry name" value="TEICHOIC ACID GLYCEROL-PHOSPHATE TRANSFERASE"/>
    <property type="match status" value="1"/>
</dbReference>
<dbReference type="InterPro" id="IPR043149">
    <property type="entry name" value="TagF_N"/>
</dbReference>
<evidence type="ECO:0000256" key="2">
    <source>
        <dbReference type="ARBA" id="ARBA00010488"/>
    </source>
</evidence>
<organism evidence="8">
    <name type="scientific">Proteus mirabilis</name>
    <dbReference type="NCBI Taxonomy" id="584"/>
    <lineage>
        <taxon>Bacteria</taxon>
        <taxon>Pseudomonadati</taxon>
        <taxon>Pseudomonadota</taxon>
        <taxon>Gammaproteobacteria</taxon>
        <taxon>Enterobacterales</taxon>
        <taxon>Morganellaceae</taxon>
        <taxon>Proteus</taxon>
    </lineage>
</organism>
<evidence type="ECO:0000313" key="8">
    <source>
        <dbReference type="EMBL" id="AXY99729.1"/>
    </source>
</evidence>
<evidence type="ECO:0000256" key="1">
    <source>
        <dbReference type="ARBA" id="ARBA00004202"/>
    </source>
</evidence>
<dbReference type="PANTHER" id="PTHR37316">
    <property type="entry name" value="TEICHOIC ACID GLYCEROL-PHOSPHATE PRIMASE"/>
    <property type="match status" value="1"/>
</dbReference>
<dbReference type="SUPFAM" id="SSF53756">
    <property type="entry name" value="UDP-Glycosyltransferase/glycogen phosphorylase"/>
    <property type="match status" value="1"/>
</dbReference>
<evidence type="ECO:0000256" key="4">
    <source>
        <dbReference type="ARBA" id="ARBA00022679"/>
    </source>
</evidence>
<keyword evidence="7" id="KW-1133">Transmembrane helix</keyword>
<evidence type="ECO:0000256" key="3">
    <source>
        <dbReference type="ARBA" id="ARBA00022475"/>
    </source>
</evidence>
<dbReference type="InterPro" id="IPR007554">
    <property type="entry name" value="Glycerophosphate_synth"/>
</dbReference>
<dbReference type="InterPro" id="IPR043148">
    <property type="entry name" value="TagF_C"/>
</dbReference>
<sequence length="401" mass="47569">MSTSKNFRNKYLFHRILHFIKGILFSIYYSYIYTKRKKTIIFNSACNQEFTWNAKSLFLHSRNKLEALGFKVYFVINDKNKREYLTSLYGNYFICNKKKTNVIKIYTAAIWILSTLETPCSGIFLNRKRFVYHLGHGTPIKNIGLCENNLGFLKKSFYRLNKSNISLFLSSSHFFKKYMARAFGVNEEKIVVAPQPRIEDLINKNKNINFSFQKDKKYILYAPTWRHYDDVKLFPYIKDNIDNLNRELQQLNIIILLRLHPRFESNLNSYLRTNILNFNSKICEDISDALYFTSGLITDYSSIYCDYLLLKKPVALLPYDLDKYVKEIGFSFLYKEIFPKTIIKNHTDFIDFCAQVSNDCFNIEEQNTLAEKLNFIPDNCSITDYNISIIMKEYKKRWPSE</sequence>
<keyword evidence="4 8" id="KW-0808">Transferase</keyword>
<dbReference type="InterPro" id="IPR051612">
    <property type="entry name" value="Teichoic_Acid_Biosynth"/>
</dbReference>
<dbReference type="Pfam" id="PF04464">
    <property type="entry name" value="Glyphos_transf"/>
    <property type="match status" value="1"/>
</dbReference>
<keyword evidence="5" id="KW-0777">Teichoic acid biosynthesis</keyword>
<keyword evidence="3" id="KW-1003">Cell membrane</keyword>
<dbReference type="RefSeq" id="WP_161680150.1">
    <property type="nucleotide sequence ID" value="NZ_JAGSKM010000008.1"/>
</dbReference>
<feature type="transmembrane region" description="Helical" evidence="7">
    <location>
        <begin position="12"/>
        <end position="31"/>
    </location>
</feature>
<evidence type="ECO:0000256" key="5">
    <source>
        <dbReference type="ARBA" id="ARBA00022944"/>
    </source>
</evidence>
<dbReference type="EMBL" id="KY710712">
    <property type="protein sequence ID" value="AXY99729.1"/>
    <property type="molecule type" value="Genomic_DNA"/>
</dbReference>
<comment type="similarity">
    <text evidence="2">Belongs to the CDP-glycerol glycerophosphotransferase family.</text>
</comment>
<dbReference type="GO" id="GO:0047355">
    <property type="term" value="F:CDP-glycerol glycerophosphotransferase activity"/>
    <property type="evidence" value="ECO:0007669"/>
    <property type="project" value="InterPro"/>
</dbReference>
<dbReference type="AlphaFoldDB" id="A0A385JN01"/>
<proteinExistence type="inferred from homology"/>
<keyword evidence="6 7" id="KW-0472">Membrane</keyword>
<dbReference type="GO" id="GO:0005886">
    <property type="term" value="C:plasma membrane"/>
    <property type="evidence" value="ECO:0007669"/>
    <property type="project" value="UniProtKB-SubCell"/>
</dbReference>
<dbReference type="GO" id="GO:0019350">
    <property type="term" value="P:teichoic acid biosynthetic process"/>
    <property type="evidence" value="ECO:0007669"/>
    <property type="project" value="UniProtKB-KW"/>
</dbReference>
<dbReference type="Gene3D" id="3.40.50.12580">
    <property type="match status" value="1"/>
</dbReference>
<evidence type="ECO:0000256" key="6">
    <source>
        <dbReference type="ARBA" id="ARBA00023136"/>
    </source>
</evidence>
<reference evidence="8" key="1">
    <citation type="journal article" date="2017" name="PLoS ONE">
        <title>Genetic diversity of the O antigens of Proteus species and the development of a suspension array for molecular serotyping.</title>
        <authorList>
            <person name="Yu X."/>
            <person name="Torzewska A."/>
            <person name="Zhang X."/>
            <person name="Yin Z."/>
            <person name="Drzewiecka D."/>
            <person name="Cao H."/>
            <person name="Liu B."/>
            <person name="Knirel Y.A."/>
            <person name="Rozalski A."/>
            <person name="Wang L."/>
        </authorList>
    </citation>
    <scope>NUCLEOTIDE SEQUENCE</scope>
    <source>
        <strain evidence="8">PrK 66/57</strain>
    </source>
</reference>
<keyword evidence="7" id="KW-0812">Transmembrane</keyword>
<accession>A0A385JN01</accession>
<comment type="subcellular location">
    <subcellularLocation>
        <location evidence="1">Cell membrane</location>
        <topology evidence="1">Peripheral membrane protein</topology>
    </subcellularLocation>
</comment>
<protein>
    <submittedName>
        <fullName evidence="8">Poly(Glycerophosphate) glycerophosphotransferase</fullName>
    </submittedName>
</protein>
<evidence type="ECO:0000256" key="7">
    <source>
        <dbReference type="SAM" id="Phobius"/>
    </source>
</evidence>
<dbReference type="Gene3D" id="3.40.50.11820">
    <property type="match status" value="1"/>
</dbReference>